<evidence type="ECO:0000313" key="1">
    <source>
        <dbReference type="EMBL" id="KAK1868642.1"/>
    </source>
</evidence>
<evidence type="ECO:0000313" key="2">
    <source>
        <dbReference type="Proteomes" id="UP000798662"/>
    </source>
</evidence>
<sequence length="236" mass="23391">MGGGWGGGVGRAGGDAAAHPRPPLARRPCSPLRLYRASRVASPPPAAPPAPTPAMYAVAGGGVRGRSGDRCHAGGRRPPGQTALPPPFRGWAPALVALPPPPPPPPRPPPPPPPGAPRRAGGPPPLAARRPARAAGRGGEGGGGGGRQWGGRTSGGGPDAATCGCRRPTAWGGAGRRHVAELCWAVVQCVCTVQPPTVRVGGTVPPPGPLGGSASRAARGYGRVLPRMAAGPPRRA</sequence>
<organism evidence="1 2">
    <name type="scientific">Pyropia yezoensis</name>
    <name type="common">Susabi-nori</name>
    <name type="synonym">Porphyra yezoensis</name>
    <dbReference type="NCBI Taxonomy" id="2788"/>
    <lineage>
        <taxon>Eukaryota</taxon>
        <taxon>Rhodophyta</taxon>
        <taxon>Bangiophyceae</taxon>
        <taxon>Bangiales</taxon>
        <taxon>Bangiaceae</taxon>
        <taxon>Pyropia</taxon>
    </lineage>
</organism>
<protein>
    <submittedName>
        <fullName evidence="1">Uncharacterized protein</fullName>
    </submittedName>
</protein>
<comment type="caution">
    <text evidence="1">The sequence shown here is derived from an EMBL/GenBank/DDBJ whole genome shotgun (WGS) entry which is preliminary data.</text>
</comment>
<gene>
    <name evidence="1" type="ORF">I4F81_011127</name>
</gene>
<keyword evidence="2" id="KW-1185">Reference proteome</keyword>
<name>A0ACC3CEM3_PYRYE</name>
<accession>A0ACC3CEM3</accession>
<dbReference type="Proteomes" id="UP000798662">
    <property type="component" value="Chromosome 3"/>
</dbReference>
<dbReference type="EMBL" id="CM020620">
    <property type="protein sequence ID" value="KAK1868642.1"/>
    <property type="molecule type" value="Genomic_DNA"/>
</dbReference>
<reference evidence="1" key="1">
    <citation type="submission" date="2019-11" db="EMBL/GenBank/DDBJ databases">
        <title>Nori genome reveals adaptations in red seaweeds to the harsh intertidal environment.</title>
        <authorList>
            <person name="Wang D."/>
            <person name="Mao Y."/>
        </authorList>
    </citation>
    <scope>NUCLEOTIDE SEQUENCE</scope>
    <source>
        <tissue evidence="1">Gametophyte</tissue>
    </source>
</reference>
<proteinExistence type="predicted"/>